<reference evidence="3" key="2">
    <citation type="submission" date="2013-07" db="EMBL/GenBank/DDBJ databases">
        <authorList>
            <consortium name="The Broad Institute Genome Sequencing Platform"/>
            <person name="Cuomo C."/>
            <person name="Litvintseva A."/>
            <person name="Chen Y."/>
            <person name="Heitman J."/>
            <person name="Sun S."/>
            <person name="Springer D."/>
            <person name="Dromer F."/>
            <person name="Young S.K."/>
            <person name="Zeng Q."/>
            <person name="Gargeya S."/>
            <person name="Fitzgerald M."/>
            <person name="Abouelleil A."/>
            <person name="Alvarado L."/>
            <person name="Berlin A.M."/>
            <person name="Chapman S.B."/>
            <person name="Dewar J."/>
            <person name="Goldberg J."/>
            <person name="Griggs A."/>
            <person name="Gujja S."/>
            <person name="Hansen M."/>
            <person name="Howarth C."/>
            <person name="Imamovic A."/>
            <person name="Larimer J."/>
            <person name="McCowan C."/>
            <person name="Murphy C."/>
            <person name="Pearson M."/>
            <person name="Priest M."/>
            <person name="Roberts A."/>
            <person name="Saif S."/>
            <person name="Shea T."/>
            <person name="Sykes S."/>
            <person name="Wortman J."/>
            <person name="Nusbaum C."/>
            <person name="Birren B."/>
        </authorList>
    </citation>
    <scope>NUCLEOTIDE SEQUENCE</scope>
    <source>
        <strain evidence="3">CBS 10118</strain>
    </source>
</reference>
<dbReference type="EMBL" id="KI894025">
    <property type="protein sequence ID" value="OCF22116.1"/>
    <property type="molecule type" value="Genomic_DNA"/>
</dbReference>
<dbReference type="AlphaFoldDB" id="A0A1B9FTL9"/>
<dbReference type="VEuPathDB" id="FungiDB:I302_07758"/>
<sequence length="216" mass="23616">MHSSLTHCFFFALQYATQRTKYFPDYDDFPRLFTPTQVPSSSSTQTQPATATQSQTPQPTITFQTQVQSTPSSYQYPSAASGNTNAQSGWGAPVGSYNYNTSQFTPNAFASPPPTDTSPIGYGSPPPSYNFYSQVQTGYNPYVTMTNAYYQQPGISTQAVPQPLSNPNINSFQATNAPCYWGCGLCGKKRSERGYAWCWRCNDSTSGALYSGTGDD</sequence>
<reference evidence="2" key="1">
    <citation type="submission" date="2013-07" db="EMBL/GenBank/DDBJ databases">
        <title>The Genome Sequence of Cryptococcus bestiolae CBS10118.</title>
        <authorList>
            <consortium name="The Broad Institute Genome Sequencing Platform"/>
            <person name="Cuomo C."/>
            <person name="Litvintseva A."/>
            <person name="Chen Y."/>
            <person name="Heitman J."/>
            <person name="Sun S."/>
            <person name="Springer D."/>
            <person name="Dromer F."/>
            <person name="Young S.K."/>
            <person name="Zeng Q."/>
            <person name="Gargeya S."/>
            <person name="Fitzgerald M."/>
            <person name="Abouelleil A."/>
            <person name="Alvarado L."/>
            <person name="Berlin A.M."/>
            <person name="Chapman S.B."/>
            <person name="Dewar J."/>
            <person name="Goldberg J."/>
            <person name="Griggs A."/>
            <person name="Gujja S."/>
            <person name="Hansen M."/>
            <person name="Howarth C."/>
            <person name="Imamovic A."/>
            <person name="Larimer J."/>
            <person name="McCowan C."/>
            <person name="Murphy C."/>
            <person name="Pearson M."/>
            <person name="Priest M."/>
            <person name="Roberts A."/>
            <person name="Saif S."/>
            <person name="Shea T."/>
            <person name="Sykes S."/>
            <person name="Wortman J."/>
            <person name="Nusbaum C."/>
            <person name="Birren B."/>
        </authorList>
    </citation>
    <scope>NUCLEOTIDE SEQUENCE [LARGE SCALE GENOMIC DNA]</scope>
    <source>
        <strain evidence="2">CBS 10118</strain>
    </source>
</reference>
<protein>
    <submittedName>
        <fullName evidence="2">Uncharacterized protein</fullName>
    </submittedName>
</protein>
<proteinExistence type="predicted"/>
<evidence type="ECO:0000313" key="2">
    <source>
        <dbReference type="EMBL" id="OCF22116.1"/>
    </source>
</evidence>
<reference evidence="2" key="3">
    <citation type="submission" date="2014-01" db="EMBL/GenBank/DDBJ databases">
        <title>Evolution of pathogenesis and genome organization in the Tremellales.</title>
        <authorList>
            <person name="Cuomo C."/>
            <person name="Litvintseva A."/>
            <person name="Heitman J."/>
            <person name="Chen Y."/>
            <person name="Sun S."/>
            <person name="Springer D."/>
            <person name="Dromer F."/>
            <person name="Young S."/>
            <person name="Zeng Q."/>
            <person name="Chapman S."/>
            <person name="Gujja S."/>
            <person name="Saif S."/>
            <person name="Birren B."/>
        </authorList>
    </citation>
    <scope>NUCLEOTIDE SEQUENCE</scope>
    <source>
        <strain evidence="2">CBS 10118</strain>
    </source>
</reference>
<feature type="region of interest" description="Disordered" evidence="1">
    <location>
        <begin position="34"/>
        <end position="87"/>
    </location>
</feature>
<dbReference type="KEGG" id="kbi:30212157"/>
<name>A0A1B9FTL9_9TREE</name>
<dbReference type="Proteomes" id="UP000092730">
    <property type="component" value="Chromosome 8"/>
</dbReference>
<keyword evidence="4" id="KW-1185">Reference proteome</keyword>
<reference evidence="3" key="4">
    <citation type="submission" date="2024-02" db="EMBL/GenBank/DDBJ databases">
        <title>Comparative genomics of Cryptococcus and Kwoniella reveals pathogenesis evolution and contrasting modes of karyotype evolution via chromosome fusion or intercentromeric recombination.</title>
        <authorList>
            <person name="Coelho M.A."/>
            <person name="David-Palma M."/>
            <person name="Shea T."/>
            <person name="Bowers K."/>
            <person name="McGinley-Smith S."/>
            <person name="Mohammad A.W."/>
            <person name="Gnirke A."/>
            <person name="Yurkov A.M."/>
            <person name="Nowrousian M."/>
            <person name="Sun S."/>
            <person name="Cuomo C.A."/>
            <person name="Heitman J."/>
        </authorList>
    </citation>
    <scope>NUCLEOTIDE SEQUENCE</scope>
    <source>
        <strain evidence="3">CBS 10118</strain>
    </source>
</reference>
<feature type="compositionally biased region" description="Polar residues" evidence="1">
    <location>
        <begin position="69"/>
        <end position="87"/>
    </location>
</feature>
<dbReference type="RefSeq" id="XP_019043186.1">
    <property type="nucleotide sequence ID" value="XM_019194350.1"/>
</dbReference>
<evidence type="ECO:0000313" key="3">
    <source>
        <dbReference type="EMBL" id="WVW86571.1"/>
    </source>
</evidence>
<organism evidence="2">
    <name type="scientific">Kwoniella bestiolae CBS 10118</name>
    <dbReference type="NCBI Taxonomy" id="1296100"/>
    <lineage>
        <taxon>Eukaryota</taxon>
        <taxon>Fungi</taxon>
        <taxon>Dikarya</taxon>
        <taxon>Basidiomycota</taxon>
        <taxon>Agaricomycotina</taxon>
        <taxon>Tremellomycetes</taxon>
        <taxon>Tremellales</taxon>
        <taxon>Cryptococcaceae</taxon>
        <taxon>Kwoniella</taxon>
    </lineage>
</organism>
<evidence type="ECO:0000313" key="4">
    <source>
        <dbReference type="Proteomes" id="UP000092730"/>
    </source>
</evidence>
<dbReference type="GeneID" id="30212157"/>
<accession>A0A1B9FTL9</accession>
<gene>
    <name evidence="2" type="ORF">I302_07758</name>
    <name evidence="3" type="ORF">I302_108621</name>
</gene>
<evidence type="ECO:0000256" key="1">
    <source>
        <dbReference type="SAM" id="MobiDB-lite"/>
    </source>
</evidence>
<dbReference type="EMBL" id="CP144548">
    <property type="protein sequence ID" value="WVW86571.1"/>
    <property type="molecule type" value="Genomic_DNA"/>
</dbReference>
<feature type="compositionally biased region" description="Low complexity" evidence="1">
    <location>
        <begin position="34"/>
        <end position="68"/>
    </location>
</feature>